<reference evidence="1 2" key="1">
    <citation type="submission" date="2018-08" db="EMBL/GenBank/DDBJ databases">
        <title>A genome reference for cultivated species of the human gut microbiota.</title>
        <authorList>
            <person name="Zou Y."/>
            <person name="Xue W."/>
            <person name="Luo G."/>
        </authorList>
    </citation>
    <scope>NUCLEOTIDE SEQUENCE [LARGE SCALE GENOMIC DNA]</scope>
    <source>
        <strain evidence="1 2">AF21-53</strain>
    </source>
</reference>
<protein>
    <submittedName>
        <fullName evidence="1">Uncharacterized protein</fullName>
    </submittedName>
</protein>
<dbReference type="EMBL" id="QRVP01000002">
    <property type="protein sequence ID" value="RGS57017.1"/>
    <property type="molecule type" value="Genomic_DNA"/>
</dbReference>
<proteinExistence type="predicted"/>
<dbReference type="AlphaFoldDB" id="A0A3E5BUR9"/>
<gene>
    <name evidence="1" type="ORF">DWX87_03045</name>
</gene>
<evidence type="ECO:0000313" key="1">
    <source>
        <dbReference type="EMBL" id="RGS57017.1"/>
    </source>
</evidence>
<sequence>MFEDGRNFLLFPDPVGLEISIQTYLGIKPQPVELIGWSKGNTHPAIVKIIKIRMKFPVIIFRLIHFIYVPPQAELP</sequence>
<evidence type="ECO:0000313" key="2">
    <source>
        <dbReference type="Proteomes" id="UP000285283"/>
    </source>
</evidence>
<comment type="caution">
    <text evidence="1">The sequence shown here is derived from an EMBL/GenBank/DDBJ whole genome shotgun (WGS) entry which is preliminary data.</text>
</comment>
<name>A0A3E5BUR9_BACUN</name>
<dbReference type="Proteomes" id="UP000285283">
    <property type="component" value="Unassembled WGS sequence"/>
</dbReference>
<organism evidence="1 2">
    <name type="scientific">Bacteroides uniformis</name>
    <dbReference type="NCBI Taxonomy" id="820"/>
    <lineage>
        <taxon>Bacteria</taxon>
        <taxon>Pseudomonadati</taxon>
        <taxon>Bacteroidota</taxon>
        <taxon>Bacteroidia</taxon>
        <taxon>Bacteroidales</taxon>
        <taxon>Bacteroidaceae</taxon>
        <taxon>Bacteroides</taxon>
    </lineage>
</organism>
<accession>A0A3E5BUR9</accession>